<organism evidence="1 2">
    <name type="scientific">Gossypium davidsonii</name>
    <name type="common">Davidson's cotton</name>
    <name type="synonym">Gossypium klotzschianum subsp. davidsonii</name>
    <dbReference type="NCBI Taxonomy" id="34287"/>
    <lineage>
        <taxon>Eukaryota</taxon>
        <taxon>Viridiplantae</taxon>
        <taxon>Streptophyta</taxon>
        <taxon>Embryophyta</taxon>
        <taxon>Tracheophyta</taxon>
        <taxon>Spermatophyta</taxon>
        <taxon>Magnoliopsida</taxon>
        <taxon>eudicotyledons</taxon>
        <taxon>Gunneridae</taxon>
        <taxon>Pentapetalae</taxon>
        <taxon>rosids</taxon>
        <taxon>malvids</taxon>
        <taxon>Malvales</taxon>
        <taxon>Malvaceae</taxon>
        <taxon>Malvoideae</taxon>
        <taxon>Gossypium</taxon>
    </lineage>
</organism>
<accession>A0A7J8TA41</accession>
<comment type="caution">
    <text evidence="1">The sequence shown here is derived from an EMBL/GenBank/DDBJ whole genome shotgun (WGS) entry which is preliminary data.</text>
</comment>
<gene>
    <name evidence="1" type="ORF">Godav_025221</name>
</gene>
<protein>
    <submittedName>
        <fullName evidence="1">Uncharacterized protein</fullName>
    </submittedName>
</protein>
<dbReference type="AlphaFoldDB" id="A0A7J8TA41"/>
<sequence>MKKATLDKVDVIMVPLSIDTLSNNFSYLGDPVNLGGYLGRKI</sequence>
<name>A0A7J8TA41_GOSDV</name>
<dbReference type="EMBL" id="JABFAC010240287">
    <property type="protein sequence ID" value="MBA0635041.1"/>
    <property type="molecule type" value="Genomic_DNA"/>
</dbReference>
<evidence type="ECO:0000313" key="1">
    <source>
        <dbReference type="EMBL" id="MBA0635041.1"/>
    </source>
</evidence>
<keyword evidence="2" id="KW-1185">Reference proteome</keyword>
<evidence type="ECO:0000313" key="2">
    <source>
        <dbReference type="Proteomes" id="UP000593561"/>
    </source>
</evidence>
<dbReference type="Proteomes" id="UP000593561">
    <property type="component" value="Unassembled WGS sequence"/>
</dbReference>
<reference evidence="1 2" key="1">
    <citation type="journal article" date="2019" name="Genome Biol. Evol.">
        <title>Insights into the evolution of the New World diploid cottons (Gossypium, subgenus Houzingenia) based on genome sequencing.</title>
        <authorList>
            <person name="Grover C.E."/>
            <person name="Arick M.A. 2nd"/>
            <person name="Thrash A."/>
            <person name="Conover J.L."/>
            <person name="Sanders W.S."/>
            <person name="Peterson D.G."/>
            <person name="Frelichowski J.E."/>
            <person name="Scheffler J.A."/>
            <person name="Scheffler B.E."/>
            <person name="Wendel J.F."/>
        </authorList>
    </citation>
    <scope>NUCLEOTIDE SEQUENCE [LARGE SCALE GENOMIC DNA]</scope>
    <source>
        <strain evidence="1">27</strain>
        <tissue evidence="1">Leaf</tissue>
    </source>
</reference>
<proteinExistence type="predicted"/>